<dbReference type="PANTHER" id="PTHR18895:SF74">
    <property type="entry name" value="MTRF1L RELEASE FACTOR GLUTAMINE METHYLTRANSFERASE"/>
    <property type="match status" value="1"/>
</dbReference>
<dbReference type="EC" id="2.1.1.297" evidence="1"/>
<organism evidence="7">
    <name type="scientific">uncultured gamma proteobacterium HF0770_09E07</name>
    <dbReference type="NCBI Taxonomy" id="723576"/>
    <lineage>
        <taxon>Bacteria</taxon>
        <taxon>Pseudomonadati</taxon>
        <taxon>Pseudomonadota</taxon>
        <taxon>Gammaproteobacteria</taxon>
        <taxon>environmental samples</taxon>
    </lineage>
</organism>
<evidence type="ECO:0000256" key="4">
    <source>
        <dbReference type="ARBA" id="ARBA00022691"/>
    </source>
</evidence>
<dbReference type="Pfam" id="PF05175">
    <property type="entry name" value="MTS"/>
    <property type="match status" value="1"/>
</dbReference>
<dbReference type="PROSITE" id="PS00092">
    <property type="entry name" value="N6_MTASE"/>
    <property type="match status" value="1"/>
</dbReference>
<comment type="catalytic activity">
    <reaction evidence="5">
        <text>L-glutaminyl-[peptide chain release factor] + S-adenosyl-L-methionine = N(5)-methyl-L-glutaminyl-[peptide chain release factor] + S-adenosyl-L-homocysteine + H(+)</text>
        <dbReference type="Rhea" id="RHEA:42896"/>
        <dbReference type="Rhea" id="RHEA-COMP:10271"/>
        <dbReference type="Rhea" id="RHEA-COMP:10272"/>
        <dbReference type="ChEBI" id="CHEBI:15378"/>
        <dbReference type="ChEBI" id="CHEBI:30011"/>
        <dbReference type="ChEBI" id="CHEBI:57856"/>
        <dbReference type="ChEBI" id="CHEBI:59789"/>
        <dbReference type="ChEBI" id="CHEBI:61891"/>
        <dbReference type="EC" id="2.1.1.297"/>
    </reaction>
</comment>
<dbReference type="InterPro" id="IPR002052">
    <property type="entry name" value="DNA_methylase_N6_adenine_CS"/>
</dbReference>
<evidence type="ECO:0000256" key="5">
    <source>
        <dbReference type="ARBA" id="ARBA00048391"/>
    </source>
</evidence>
<evidence type="ECO:0000256" key="2">
    <source>
        <dbReference type="ARBA" id="ARBA00022603"/>
    </source>
</evidence>
<dbReference type="SUPFAM" id="SSF53335">
    <property type="entry name" value="S-adenosyl-L-methionine-dependent methyltransferases"/>
    <property type="match status" value="1"/>
</dbReference>
<evidence type="ECO:0000313" key="7">
    <source>
        <dbReference type="EMBL" id="ADI23127.1"/>
    </source>
</evidence>
<dbReference type="CDD" id="cd02440">
    <property type="entry name" value="AdoMet_MTases"/>
    <property type="match status" value="1"/>
</dbReference>
<sequence length="256" mass="29050">MKINKSSTKKIKLAWDSVYRNEYDEGLRFLILGLLDKDFSLDGVIQEIKNKRPIQYIIGEWNFYEGTYFVNKDVLIPRPETEILVDHIKNNFSNLENVLDLGTGSGCIAIEISKLFESATILGSDICEKALKVAKKNNNQSNNKVNFIKSNWFSDIEGQFDLIVSNPPYIPEGTKLEASTLFEPKVALFSEETGLKDLKKIISEAINYLKINGALILEHGMGQSSELSSYMKKIGYKNIGILNDLKDINRFVYGYK</sequence>
<dbReference type="InterPro" id="IPR050320">
    <property type="entry name" value="N5-glutamine_MTase"/>
</dbReference>
<dbReference type="GO" id="GO:0032259">
    <property type="term" value="P:methylation"/>
    <property type="evidence" value="ECO:0007669"/>
    <property type="project" value="UniProtKB-KW"/>
</dbReference>
<keyword evidence="3" id="KW-0808">Transferase</keyword>
<evidence type="ECO:0000256" key="3">
    <source>
        <dbReference type="ARBA" id="ARBA00022679"/>
    </source>
</evidence>
<dbReference type="PANTHER" id="PTHR18895">
    <property type="entry name" value="HEMK METHYLTRANSFERASE"/>
    <property type="match status" value="1"/>
</dbReference>
<dbReference type="InterPro" id="IPR004556">
    <property type="entry name" value="HemK-like"/>
</dbReference>
<reference evidence="7" key="1">
    <citation type="submission" date="2010-01" db="EMBL/GenBank/DDBJ databases">
        <title>Genome fragments of uncultured bacteria from the North Pacific subtropical Gyre.</title>
        <authorList>
            <person name="Pham V.D."/>
            <person name="Delong E.F."/>
        </authorList>
    </citation>
    <scope>NUCLEOTIDE SEQUENCE</scope>
</reference>
<dbReference type="EMBL" id="GU568006">
    <property type="protein sequence ID" value="ADI23127.1"/>
    <property type="molecule type" value="Genomic_DNA"/>
</dbReference>
<dbReference type="NCBIfam" id="TIGR00536">
    <property type="entry name" value="hemK_fam"/>
    <property type="match status" value="1"/>
</dbReference>
<dbReference type="AlphaFoldDB" id="E7C6Q3"/>
<dbReference type="InterPro" id="IPR019874">
    <property type="entry name" value="RF_methyltr_PrmC"/>
</dbReference>
<dbReference type="GO" id="GO:0102559">
    <property type="term" value="F:peptide chain release factor N(5)-glutamine methyltransferase activity"/>
    <property type="evidence" value="ECO:0007669"/>
    <property type="project" value="UniProtKB-EC"/>
</dbReference>
<dbReference type="NCBIfam" id="TIGR03534">
    <property type="entry name" value="RF_mod_PrmC"/>
    <property type="match status" value="1"/>
</dbReference>
<dbReference type="InterPro" id="IPR007848">
    <property type="entry name" value="Small_mtfrase_dom"/>
</dbReference>
<protein>
    <recommendedName>
        <fullName evidence="1">peptide chain release factor N(5)-glutamine methyltransferase</fullName>
        <ecNumber evidence="1">2.1.1.297</ecNumber>
    </recommendedName>
</protein>
<keyword evidence="2 7" id="KW-0489">Methyltransferase</keyword>
<name>E7C6Q3_9GAMM</name>
<dbReference type="GO" id="GO:0003676">
    <property type="term" value="F:nucleic acid binding"/>
    <property type="evidence" value="ECO:0007669"/>
    <property type="project" value="InterPro"/>
</dbReference>
<evidence type="ECO:0000256" key="1">
    <source>
        <dbReference type="ARBA" id="ARBA00012771"/>
    </source>
</evidence>
<proteinExistence type="predicted"/>
<accession>E7C6Q3</accession>
<feature type="domain" description="Methyltransferase small" evidence="6">
    <location>
        <begin position="81"/>
        <end position="170"/>
    </location>
</feature>
<dbReference type="InterPro" id="IPR029063">
    <property type="entry name" value="SAM-dependent_MTases_sf"/>
</dbReference>
<keyword evidence="4" id="KW-0949">S-adenosyl-L-methionine</keyword>
<evidence type="ECO:0000259" key="6">
    <source>
        <dbReference type="Pfam" id="PF05175"/>
    </source>
</evidence>
<dbReference type="Gene3D" id="3.40.50.150">
    <property type="entry name" value="Vaccinia Virus protein VP39"/>
    <property type="match status" value="1"/>
</dbReference>